<feature type="region of interest" description="Disordered" evidence="1">
    <location>
        <begin position="326"/>
        <end position="463"/>
    </location>
</feature>
<dbReference type="Pfam" id="PF14520">
    <property type="entry name" value="HHH_5"/>
    <property type="match status" value="1"/>
</dbReference>
<name>A0A518EXT0_9BACT</name>
<feature type="compositionally biased region" description="Low complexity" evidence="1">
    <location>
        <begin position="154"/>
        <end position="166"/>
    </location>
</feature>
<feature type="compositionally biased region" description="Low complexity" evidence="1">
    <location>
        <begin position="348"/>
        <end position="388"/>
    </location>
</feature>
<evidence type="ECO:0000313" key="3">
    <source>
        <dbReference type="Proteomes" id="UP000320390"/>
    </source>
</evidence>
<gene>
    <name evidence="2" type="ORF">Poly30_44380</name>
</gene>
<feature type="compositionally biased region" description="Pro residues" evidence="1">
    <location>
        <begin position="290"/>
        <end position="303"/>
    </location>
</feature>
<protein>
    <submittedName>
        <fullName evidence="2">DNA repair and recombination protein RadA</fullName>
    </submittedName>
</protein>
<accession>A0A518EXT0</accession>
<evidence type="ECO:0000313" key="2">
    <source>
        <dbReference type="EMBL" id="QDV08883.1"/>
    </source>
</evidence>
<sequence>MDALALLCTLHADGPATLKRLRARGYPDLATLIHRSAEELSADLEVEPAYARRLLREAKHLAVRVGAEGLEAEEAPPVVTTGSGRESGEGAGEPMPPSIPIAHPEAGEQPSTLDDSDRSLVERIVGQATPAVEEPEEAAAVERTPASQLESEPEPAAESVAESVAEPEPGLLTANSLPGLDAELLQDLHASGIRTLSDLAQAESLQLTRALGITFAQARRLGFLARRGASPVAAKVEAKVDLVESVRETVRRYVPEPKAAPSAEPTRAVQESAEPPLSYTAPVVPIPRDTTPPPVAPLEPVAPKPSERQPFWTPRKFLADTAVPEAAPQQGVKVDPSEIAPRPRFGDRLAQAAALQRQSDRTSSAAPAAARSSARPARPSEAGAPEARTGQTVLGWNFEIPRPVDEPALPLGSVAVPEEPKTQEQNRVEPVAPTLRGQSRDYSAGVSVPRNTAKDQDHGGPFA</sequence>
<reference evidence="2 3" key="1">
    <citation type="submission" date="2019-02" db="EMBL/GenBank/DDBJ databases">
        <title>Deep-cultivation of Planctomycetes and their phenomic and genomic characterization uncovers novel biology.</title>
        <authorList>
            <person name="Wiegand S."/>
            <person name="Jogler M."/>
            <person name="Boedeker C."/>
            <person name="Pinto D."/>
            <person name="Vollmers J."/>
            <person name="Rivas-Marin E."/>
            <person name="Kohn T."/>
            <person name="Peeters S.H."/>
            <person name="Heuer A."/>
            <person name="Rast P."/>
            <person name="Oberbeckmann S."/>
            <person name="Bunk B."/>
            <person name="Jeske O."/>
            <person name="Meyerdierks A."/>
            <person name="Storesund J.E."/>
            <person name="Kallscheuer N."/>
            <person name="Luecker S."/>
            <person name="Lage O.M."/>
            <person name="Pohl T."/>
            <person name="Merkel B.J."/>
            <person name="Hornburger P."/>
            <person name="Mueller R.-W."/>
            <person name="Bruemmer F."/>
            <person name="Labrenz M."/>
            <person name="Spormann A.M."/>
            <person name="Op den Camp H."/>
            <person name="Overmann J."/>
            <person name="Amann R."/>
            <person name="Jetten M.S.M."/>
            <person name="Mascher T."/>
            <person name="Medema M.H."/>
            <person name="Devos D.P."/>
            <person name="Kaster A.-K."/>
            <person name="Ovreas L."/>
            <person name="Rohde M."/>
            <person name="Galperin M.Y."/>
            <person name="Jogler C."/>
        </authorList>
    </citation>
    <scope>NUCLEOTIDE SEQUENCE [LARGE SCALE GENOMIC DNA]</scope>
    <source>
        <strain evidence="2 3">Poly30</strain>
    </source>
</reference>
<feature type="compositionally biased region" description="Basic and acidic residues" evidence="1">
    <location>
        <begin position="452"/>
        <end position="463"/>
    </location>
</feature>
<dbReference type="RefSeq" id="WP_145202298.1">
    <property type="nucleotide sequence ID" value="NZ_CP036434.1"/>
</dbReference>
<feature type="region of interest" description="Disordered" evidence="1">
    <location>
        <begin position="257"/>
        <end position="310"/>
    </location>
</feature>
<dbReference type="AlphaFoldDB" id="A0A518EXT0"/>
<feature type="region of interest" description="Disordered" evidence="1">
    <location>
        <begin position="128"/>
        <end position="166"/>
    </location>
</feature>
<dbReference type="EMBL" id="CP036434">
    <property type="protein sequence ID" value="QDV08883.1"/>
    <property type="molecule type" value="Genomic_DNA"/>
</dbReference>
<organism evidence="2 3">
    <name type="scientific">Saltatorellus ferox</name>
    <dbReference type="NCBI Taxonomy" id="2528018"/>
    <lineage>
        <taxon>Bacteria</taxon>
        <taxon>Pseudomonadati</taxon>
        <taxon>Planctomycetota</taxon>
        <taxon>Planctomycetia</taxon>
        <taxon>Planctomycetia incertae sedis</taxon>
        <taxon>Saltatorellus</taxon>
    </lineage>
</organism>
<feature type="region of interest" description="Disordered" evidence="1">
    <location>
        <begin position="77"/>
        <end position="116"/>
    </location>
</feature>
<dbReference type="Proteomes" id="UP000320390">
    <property type="component" value="Chromosome"/>
</dbReference>
<evidence type="ECO:0000256" key="1">
    <source>
        <dbReference type="SAM" id="MobiDB-lite"/>
    </source>
</evidence>
<feature type="compositionally biased region" description="Basic and acidic residues" evidence="1">
    <location>
        <begin position="418"/>
        <end position="427"/>
    </location>
</feature>
<proteinExistence type="predicted"/>
<keyword evidence="3" id="KW-1185">Reference proteome</keyword>